<comment type="caution">
    <text evidence="1">The sequence shown here is derived from an EMBL/GenBank/DDBJ whole genome shotgun (WGS) entry which is preliminary data.</text>
</comment>
<keyword evidence="2" id="KW-1185">Reference proteome</keyword>
<proteinExistence type="predicted"/>
<dbReference type="AlphaFoldDB" id="A0AAE1A9X0"/>
<accession>A0AAE1A9X0</accession>
<organism evidence="1 2">
    <name type="scientific">Elysia crispata</name>
    <name type="common">lettuce slug</name>
    <dbReference type="NCBI Taxonomy" id="231223"/>
    <lineage>
        <taxon>Eukaryota</taxon>
        <taxon>Metazoa</taxon>
        <taxon>Spiralia</taxon>
        <taxon>Lophotrochozoa</taxon>
        <taxon>Mollusca</taxon>
        <taxon>Gastropoda</taxon>
        <taxon>Heterobranchia</taxon>
        <taxon>Euthyneura</taxon>
        <taxon>Panpulmonata</taxon>
        <taxon>Sacoglossa</taxon>
        <taxon>Placobranchoidea</taxon>
        <taxon>Plakobranchidae</taxon>
        <taxon>Elysia</taxon>
    </lineage>
</organism>
<name>A0AAE1A9X0_9GAST</name>
<gene>
    <name evidence="1" type="ORF">RRG08_046940</name>
</gene>
<sequence length="227" mass="25390">MSTDVVSVKSSRSIRALIGLVSATVVCQLTSHSQPRGPDHCRSSLFSCLADESLTWNPAADLRHQTVLKSGRWNPKMEPGSRVKTPNSSQIRQIGVECGKLHHCVTDARCLDRNGIHRCECSDGRLYGNGELQCLPRGDHTVWIQNDPHLKNFHHEFASLLTPCPNRVLNLLFEPEVDTRVIVELYGQNTLCNYISPKELLTFSRQLHLPQRTPDLFSSATLAPKNS</sequence>
<dbReference type="Proteomes" id="UP001283361">
    <property type="component" value="Unassembled WGS sequence"/>
</dbReference>
<evidence type="ECO:0000313" key="1">
    <source>
        <dbReference type="EMBL" id="KAK3783146.1"/>
    </source>
</evidence>
<reference evidence="1" key="1">
    <citation type="journal article" date="2023" name="G3 (Bethesda)">
        <title>A reference genome for the long-term kleptoplast-retaining sea slug Elysia crispata morphotype clarki.</title>
        <authorList>
            <person name="Eastman K.E."/>
            <person name="Pendleton A.L."/>
            <person name="Shaikh M.A."/>
            <person name="Suttiyut T."/>
            <person name="Ogas R."/>
            <person name="Tomko P."/>
            <person name="Gavelis G."/>
            <person name="Widhalm J.R."/>
            <person name="Wisecaver J.H."/>
        </authorList>
    </citation>
    <scope>NUCLEOTIDE SEQUENCE</scope>
    <source>
        <strain evidence="1">ECLA1</strain>
    </source>
</reference>
<protein>
    <submittedName>
        <fullName evidence="1">Uncharacterized protein</fullName>
    </submittedName>
</protein>
<evidence type="ECO:0000313" key="2">
    <source>
        <dbReference type="Proteomes" id="UP001283361"/>
    </source>
</evidence>
<dbReference type="EMBL" id="JAWDGP010002436">
    <property type="protein sequence ID" value="KAK3783146.1"/>
    <property type="molecule type" value="Genomic_DNA"/>
</dbReference>